<gene>
    <name evidence="8" type="ORF">ACFPFM_20550</name>
</gene>
<feature type="transmembrane region" description="Helical" evidence="7">
    <location>
        <begin position="12"/>
        <end position="34"/>
    </location>
</feature>
<dbReference type="Proteomes" id="UP001595833">
    <property type="component" value="Unassembled WGS sequence"/>
</dbReference>
<keyword evidence="4 7" id="KW-1133">Transmembrane helix</keyword>
<dbReference type="Gene3D" id="1.20.1250.20">
    <property type="entry name" value="MFS general substrate transporter like domains"/>
    <property type="match status" value="1"/>
</dbReference>
<evidence type="ECO:0000256" key="7">
    <source>
        <dbReference type="SAM" id="Phobius"/>
    </source>
</evidence>
<organism evidence="8 9">
    <name type="scientific">Saccharothrix xinjiangensis</name>
    <dbReference type="NCBI Taxonomy" id="204798"/>
    <lineage>
        <taxon>Bacteria</taxon>
        <taxon>Bacillati</taxon>
        <taxon>Actinomycetota</taxon>
        <taxon>Actinomycetes</taxon>
        <taxon>Pseudonocardiales</taxon>
        <taxon>Pseudonocardiaceae</taxon>
        <taxon>Saccharothrix</taxon>
    </lineage>
</organism>
<evidence type="ECO:0000256" key="3">
    <source>
        <dbReference type="ARBA" id="ARBA00022692"/>
    </source>
</evidence>
<accession>A0ABV9Y140</accession>
<comment type="caution">
    <text evidence="8">The sequence shown here is derived from an EMBL/GenBank/DDBJ whole genome shotgun (WGS) entry which is preliminary data.</text>
</comment>
<feature type="transmembrane region" description="Helical" evidence="7">
    <location>
        <begin position="168"/>
        <end position="189"/>
    </location>
</feature>
<proteinExistence type="predicted"/>
<keyword evidence="3 7" id="KW-0812">Transmembrane</keyword>
<sequence>MLTVLANPTYRRLFTAQVIALVGTGLSTVALGLLAYDLAGPDAGAVLGTALAIKMVAYVGVAPLAGALAARLPRKPLLIGLDAVRAGIAACLPWVDQVWQVHALVFLLQAASAAFTPTFQATIPEVLVDERDYTRALSLSRLAYDLESLLSPVLAAAALAVVTHDALFAGTTLGFTASALLVLAAALPATRAARVADRTLAATTRGLRTYLATPRLRGLLAVHLAAAAAGSVVLVNTVPHVRGALGLGDTAVAVALAAYGLGSLVAALALPRVLDRHRDRSVVLRACAGLTAVLALAVPATALPDPARWPVLLSLWALLGAGCSLVLTPGGRLLRRSAHPDHLPAVFAADFSLSHACWLLCYPLAGALGAATTMPVTLVCLGAVALAATAAAHRSWPADDPEALEHDHDPDHDRAHLEGATPVDGRLRHTHAYRIDDLHTRWPAHAGRKP</sequence>
<feature type="transmembrane region" description="Helical" evidence="7">
    <location>
        <begin position="282"/>
        <end position="303"/>
    </location>
</feature>
<evidence type="ECO:0000256" key="4">
    <source>
        <dbReference type="ARBA" id="ARBA00022989"/>
    </source>
</evidence>
<keyword evidence="5 7" id="KW-0472">Membrane</keyword>
<evidence type="ECO:0000256" key="5">
    <source>
        <dbReference type="ARBA" id="ARBA00023136"/>
    </source>
</evidence>
<feature type="transmembrane region" description="Helical" evidence="7">
    <location>
        <begin position="142"/>
        <end position="162"/>
    </location>
</feature>
<evidence type="ECO:0000313" key="8">
    <source>
        <dbReference type="EMBL" id="MFC5056136.1"/>
    </source>
</evidence>
<dbReference type="EMBL" id="JBHSJB010000018">
    <property type="protein sequence ID" value="MFC5056136.1"/>
    <property type="molecule type" value="Genomic_DNA"/>
</dbReference>
<dbReference type="SUPFAM" id="SSF103473">
    <property type="entry name" value="MFS general substrate transporter"/>
    <property type="match status" value="1"/>
</dbReference>
<keyword evidence="2" id="KW-1003">Cell membrane</keyword>
<evidence type="ECO:0000313" key="9">
    <source>
        <dbReference type="Proteomes" id="UP001595833"/>
    </source>
</evidence>
<dbReference type="PANTHER" id="PTHR23513:SF18">
    <property type="entry name" value="INTEGRAL MEMBRANE PROTEIN"/>
    <property type="match status" value="1"/>
</dbReference>
<feature type="compositionally biased region" description="Basic and acidic residues" evidence="6">
    <location>
        <begin position="403"/>
        <end position="417"/>
    </location>
</feature>
<dbReference type="InterPro" id="IPR011701">
    <property type="entry name" value="MFS"/>
</dbReference>
<dbReference type="CDD" id="cd06173">
    <property type="entry name" value="MFS_MefA_like"/>
    <property type="match status" value="1"/>
</dbReference>
<feature type="transmembrane region" description="Helical" evidence="7">
    <location>
        <begin position="46"/>
        <end position="70"/>
    </location>
</feature>
<keyword evidence="9" id="KW-1185">Reference proteome</keyword>
<evidence type="ECO:0000256" key="2">
    <source>
        <dbReference type="ARBA" id="ARBA00022475"/>
    </source>
</evidence>
<feature type="transmembrane region" description="Helical" evidence="7">
    <location>
        <begin position="218"/>
        <end position="238"/>
    </location>
</feature>
<feature type="transmembrane region" description="Helical" evidence="7">
    <location>
        <begin position="250"/>
        <end position="270"/>
    </location>
</feature>
<dbReference type="PANTHER" id="PTHR23513">
    <property type="entry name" value="INTEGRAL MEMBRANE EFFLUX PROTEIN-RELATED"/>
    <property type="match status" value="1"/>
</dbReference>
<dbReference type="RefSeq" id="WP_344039566.1">
    <property type="nucleotide sequence ID" value="NZ_BAAAKE010000017.1"/>
</dbReference>
<evidence type="ECO:0000256" key="6">
    <source>
        <dbReference type="SAM" id="MobiDB-lite"/>
    </source>
</evidence>
<name>A0ABV9Y140_9PSEU</name>
<evidence type="ECO:0000256" key="1">
    <source>
        <dbReference type="ARBA" id="ARBA00004651"/>
    </source>
</evidence>
<reference evidence="9" key="1">
    <citation type="journal article" date="2019" name="Int. J. Syst. Evol. Microbiol.">
        <title>The Global Catalogue of Microorganisms (GCM) 10K type strain sequencing project: providing services to taxonomists for standard genome sequencing and annotation.</title>
        <authorList>
            <consortium name="The Broad Institute Genomics Platform"/>
            <consortium name="The Broad Institute Genome Sequencing Center for Infectious Disease"/>
            <person name="Wu L."/>
            <person name="Ma J."/>
        </authorList>
    </citation>
    <scope>NUCLEOTIDE SEQUENCE [LARGE SCALE GENOMIC DNA]</scope>
    <source>
        <strain evidence="9">KCTC 12848</strain>
    </source>
</reference>
<comment type="subcellular location">
    <subcellularLocation>
        <location evidence="1">Cell membrane</location>
        <topology evidence="1">Multi-pass membrane protein</topology>
    </subcellularLocation>
</comment>
<dbReference type="InterPro" id="IPR036259">
    <property type="entry name" value="MFS_trans_sf"/>
</dbReference>
<feature type="region of interest" description="Disordered" evidence="6">
    <location>
        <begin position="397"/>
        <end position="421"/>
    </location>
</feature>
<feature type="transmembrane region" description="Helical" evidence="7">
    <location>
        <begin position="371"/>
        <end position="392"/>
    </location>
</feature>
<dbReference type="Pfam" id="PF07690">
    <property type="entry name" value="MFS_1"/>
    <property type="match status" value="1"/>
</dbReference>
<protein>
    <submittedName>
        <fullName evidence="8">MFS transporter</fullName>
    </submittedName>
</protein>